<dbReference type="Proteomes" id="UP001341840">
    <property type="component" value="Unassembled WGS sequence"/>
</dbReference>
<evidence type="ECO:0000313" key="2">
    <source>
        <dbReference type="EMBL" id="MED6111288.1"/>
    </source>
</evidence>
<feature type="compositionally biased region" description="Polar residues" evidence="1">
    <location>
        <begin position="1"/>
        <end position="10"/>
    </location>
</feature>
<feature type="compositionally biased region" description="Basic and acidic residues" evidence="1">
    <location>
        <begin position="13"/>
        <end position="26"/>
    </location>
</feature>
<reference evidence="2 3" key="1">
    <citation type="journal article" date="2023" name="Plants (Basel)">
        <title>Bridging the Gap: Combining Genomics and Transcriptomics Approaches to Understand Stylosanthes scabra, an Orphan Legume from the Brazilian Caatinga.</title>
        <authorList>
            <person name="Ferreira-Neto J.R.C."/>
            <person name="da Silva M.D."/>
            <person name="Binneck E."/>
            <person name="de Melo N.F."/>
            <person name="da Silva R.H."/>
            <person name="de Melo A.L.T.M."/>
            <person name="Pandolfi V."/>
            <person name="Bustamante F.O."/>
            <person name="Brasileiro-Vidal A.C."/>
            <person name="Benko-Iseppon A.M."/>
        </authorList>
    </citation>
    <scope>NUCLEOTIDE SEQUENCE [LARGE SCALE GENOMIC DNA]</scope>
    <source>
        <tissue evidence="2">Leaves</tissue>
    </source>
</reference>
<keyword evidence="3" id="KW-1185">Reference proteome</keyword>
<dbReference type="EMBL" id="JASCZI010000359">
    <property type="protein sequence ID" value="MED6111288.1"/>
    <property type="molecule type" value="Genomic_DNA"/>
</dbReference>
<evidence type="ECO:0000256" key="1">
    <source>
        <dbReference type="SAM" id="MobiDB-lite"/>
    </source>
</evidence>
<sequence>MERSLQQAPNTARPDRRQEPYLERHLPLPSHAGVPRQRNFGIFRGDLCRRDFQRPSHRNGEDPGEQYPLECRARHEALLQRRPGAPPVREIPGGVERGR</sequence>
<evidence type="ECO:0000313" key="3">
    <source>
        <dbReference type="Proteomes" id="UP001341840"/>
    </source>
</evidence>
<comment type="caution">
    <text evidence="2">The sequence shown here is derived from an EMBL/GenBank/DDBJ whole genome shotgun (WGS) entry which is preliminary data.</text>
</comment>
<organism evidence="2 3">
    <name type="scientific">Stylosanthes scabra</name>
    <dbReference type="NCBI Taxonomy" id="79078"/>
    <lineage>
        <taxon>Eukaryota</taxon>
        <taxon>Viridiplantae</taxon>
        <taxon>Streptophyta</taxon>
        <taxon>Embryophyta</taxon>
        <taxon>Tracheophyta</taxon>
        <taxon>Spermatophyta</taxon>
        <taxon>Magnoliopsida</taxon>
        <taxon>eudicotyledons</taxon>
        <taxon>Gunneridae</taxon>
        <taxon>Pentapetalae</taxon>
        <taxon>rosids</taxon>
        <taxon>fabids</taxon>
        <taxon>Fabales</taxon>
        <taxon>Fabaceae</taxon>
        <taxon>Papilionoideae</taxon>
        <taxon>50 kb inversion clade</taxon>
        <taxon>dalbergioids sensu lato</taxon>
        <taxon>Dalbergieae</taxon>
        <taxon>Pterocarpus clade</taxon>
        <taxon>Stylosanthes</taxon>
    </lineage>
</organism>
<gene>
    <name evidence="2" type="ORF">PIB30_051142</name>
</gene>
<accession>A0ABU6QHI4</accession>
<name>A0ABU6QHI4_9FABA</name>
<proteinExistence type="predicted"/>
<protein>
    <submittedName>
        <fullName evidence="2">Uncharacterized protein</fullName>
    </submittedName>
</protein>
<feature type="region of interest" description="Disordered" evidence="1">
    <location>
        <begin position="1"/>
        <end position="37"/>
    </location>
</feature>